<dbReference type="EMBL" id="JADLQN010000012">
    <property type="protein sequence ID" value="MBF6358281.1"/>
    <property type="molecule type" value="Genomic_DNA"/>
</dbReference>
<dbReference type="Pfam" id="PF21983">
    <property type="entry name" value="NikA-like"/>
    <property type="match status" value="1"/>
</dbReference>
<sequence length="189" mass="20314">MGTPTRRVVAALGMWEGCEMAGESPDFRARARRSRQANVAGGRSRRCVVKLTDAEHEDLTQRAAAAGMTVPRLLVETTLEREDTEAGQVAVLREALLAFADLDTELRRVGNNLNQLTRYSHQDKEFAEGVEYALGAVVRVCLHLDEAARSLVGKAPAVSAVSMPDIDEPMQAPAADDDGGGWADAVDPA</sequence>
<evidence type="ECO:0000256" key="1">
    <source>
        <dbReference type="SAM" id="MobiDB-lite"/>
    </source>
</evidence>
<feature type="region of interest" description="Disordered" evidence="1">
    <location>
        <begin position="163"/>
        <end position="189"/>
    </location>
</feature>
<gene>
    <name evidence="2" type="primary">mobC</name>
    <name evidence="2" type="ORF">IU449_27670</name>
</gene>
<evidence type="ECO:0000313" key="2">
    <source>
        <dbReference type="EMBL" id="MBF6358281.1"/>
    </source>
</evidence>
<comment type="caution">
    <text evidence="2">The sequence shown here is derived from an EMBL/GenBank/DDBJ whole genome shotgun (WGS) entry which is preliminary data.</text>
</comment>
<evidence type="ECO:0000313" key="3">
    <source>
        <dbReference type="Proteomes" id="UP000707731"/>
    </source>
</evidence>
<organism evidence="2 3">
    <name type="scientific">Nocardia higoensis</name>
    <dbReference type="NCBI Taxonomy" id="228599"/>
    <lineage>
        <taxon>Bacteria</taxon>
        <taxon>Bacillati</taxon>
        <taxon>Actinomycetota</taxon>
        <taxon>Actinomycetes</taxon>
        <taxon>Mycobacteriales</taxon>
        <taxon>Nocardiaceae</taxon>
        <taxon>Nocardia</taxon>
    </lineage>
</organism>
<accession>A0ABS0DIJ4</accession>
<name>A0ABS0DIJ4_9NOCA</name>
<keyword evidence="3" id="KW-1185">Reference proteome</keyword>
<dbReference type="Proteomes" id="UP000707731">
    <property type="component" value="Unassembled WGS sequence"/>
</dbReference>
<dbReference type="RefSeq" id="WP_195005122.1">
    <property type="nucleotide sequence ID" value="NZ_JADLQN010000012.1"/>
</dbReference>
<reference evidence="2 3" key="1">
    <citation type="submission" date="2020-10" db="EMBL/GenBank/DDBJ databases">
        <title>Identification of Nocardia species via Next-generation sequencing and recognition of intraspecies genetic diversity.</title>
        <authorList>
            <person name="Li P."/>
            <person name="Li P."/>
            <person name="Lu B."/>
        </authorList>
    </citation>
    <scope>NUCLEOTIDE SEQUENCE [LARGE SCALE GENOMIC DNA]</scope>
    <source>
        <strain evidence="2 3">BJ06-0143</strain>
    </source>
</reference>
<proteinExistence type="predicted"/>
<protein>
    <submittedName>
        <fullName evidence="2">Plasmid mobilization relaxosome protein MobC</fullName>
    </submittedName>
</protein>
<dbReference type="InterPro" id="IPR053842">
    <property type="entry name" value="NikA-like"/>
</dbReference>